<dbReference type="CDD" id="cd01014">
    <property type="entry name" value="nicotinamidase_related"/>
    <property type="match status" value="1"/>
</dbReference>
<keyword evidence="2 4" id="KW-0378">Hydrolase</keyword>
<evidence type="ECO:0000313" key="5">
    <source>
        <dbReference type="Proteomes" id="UP000635828"/>
    </source>
</evidence>
<gene>
    <name evidence="4" type="ORF">H8S22_11945</name>
</gene>
<dbReference type="PANTHER" id="PTHR43540:SF1">
    <property type="entry name" value="ISOCHORISMATASE HYDROLASE"/>
    <property type="match status" value="1"/>
</dbReference>
<evidence type="ECO:0000313" key="4">
    <source>
        <dbReference type="EMBL" id="MBC5678287.1"/>
    </source>
</evidence>
<evidence type="ECO:0000259" key="3">
    <source>
        <dbReference type="Pfam" id="PF00857"/>
    </source>
</evidence>
<comment type="similarity">
    <text evidence="1">Belongs to the isochorismatase family.</text>
</comment>
<dbReference type="Proteomes" id="UP000635828">
    <property type="component" value="Unassembled WGS sequence"/>
</dbReference>
<feature type="domain" description="Isochorismatase-like" evidence="3">
    <location>
        <begin position="4"/>
        <end position="176"/>
    </location>
</feature>
<name>A0ABR7FSW7_9FIRM</name>
<dbReference type="GO" id="GO:0016787">
    <property type="term" value="F:hydrolase activity"/>
    <property type="evidence" value="ECO:0007669"/>
    <property type="project" value="UniProtKB-KW"/>
</dbReference>
<protein>
    <submittedName>
        <fullName evidence="4">Cysteine hydrolase</fullName>
    </submittedName>
</protein>
<dbReference type="SUPFAM" id="SSF52499">
    <property type="entry name" value="Isochorismatase-like hydrolases"/>
    <property type="match status" value="1"/>
</dbReference>
<evidence type="ECO:0000256" key="2">
    <source>
        <dbReference type="ARBA" id="ARBA00022801"/>
    </source>
</evidence>
<dbReference type="InterPro" id="IPR050272">
    <property type="entry name" value="Isochorismatase-like_hydrls"/>
</dbReference>
<sequence>MKKALLIIDVQNDYFAGGKCELVHPDEALNTIKRLLRSFRAENLPVFYVQHLSDSNANFFIPETLGSCIHDSITPLESEKIIVKNYPNSFYKTDLQKELSDAGITDLVICGMMTHMCVDTTVRAAKDYGYHVTLLSDTCAAKDLNWNGSVLSADTVHNVYMASLNEKFADVMTSEEYYNMYTK</sequence>
<keyword evidence="5" id="KW-1185">Reference proteome</keyword>
<dbReference type="PANTHER" id="PTHR43540">
    <property type="entry name" value="PEROXYUREIDOACRYLATE/UREIDOACRYLATE AMIDOHYDROLASE-RELATED"/>
    <property type="match status" value="1"/>
</dbReference>
<evidence type="ECO:0000256" key="1">
    <source>
        <dbReference type="ARBA" id="ARBA00006336"/>
    </source>
</evidence>
<dbReference type="InterPro" id="IPR000868">
    <property type="entry name" value="Isochorismatase-like_dom"/>
</dbReference>
<accession>A0ABR7FSW7</accession>
<dbReference type="RefSeq" id="WP_024729187.1">
    <property type="nucleotide sequence ID" value="NZ_JACOOS010000014.1"/>
</dbReference>
<proteinExistence type="inferred from homology"/>
<dbReference type="Pfam" id="PF00857">
    <property type="entry name" value="Isochorismatase"/>
    <property type="match status" value="1"/>
</dbReference>
<dbReference type="Gene3D" id="3.40.50.850">
    <property type="entry name" value="Isochorismatase-like"/>
    <property type="match status" value="1"/>
</dbReference>
<comment type="caution">
    <text evidence="4">The sequence shown here is derived from an EMBL/GenBank/DDBJ whole genome shotgun (WGS) entry which is preliminary data.</text>
</comment>
<organism evidence="4 5">
    <name type="scientific">Anaerostipes hominis</name>
    <name type="common">ex Liu et al. 2021</name>
    <dbReference type="NCBI Taxonomy" id="2763018"/>
    <lineage>
        <taxon>Bacteria</taxon>
        <taxon>Bacillati</taxon>
        <taxon>Bacillota</taxon>
        <taxon>Clostridia</taxon>
        <taxon>Lachnospirales</taxon>
        <taxon>Lachnospiraceae</taxon>
        <taxon>Anaerostipes</taxon>
    </lineage>
</organism>
<reference evidence="4 5" key="1">
    <citation type="submission" date="2020-08" db="EMBL/GenBank/DDBJ databases">
        <title>Genome public.</title>
        <authorList>
            <person name="Liu C."/>
            <person name="Sun Q."/>
        </authorList>
    </citation>
    <scope>NUCLEOTIDE SEQUENCE [LARGE SCALE GENOMIC DNA]</scope>
    <source>
        <strain evidence="4 5">NSJ-7</strain>
    </source>
</reference>
<dbReference type="InterPro" id="IPR036380">
    <property type="entry name" value="Isochorismatase-like_sf"/>
</dbReference>
<dbReference type="EMBL" id="JACOOS010000014">
    <property type="protein sequence ID" value="MBC5678287.1"/>
    <property type="molecule type" value="Genomic_DNA"/>
</dbReference>